<reference evidence="1 2" key="1">
    <citation type="submission" date="2023-11" db="EMBL/GenBank/DDBJ databases">
        <title>Halocaridina rubra genome assembly.</title>
        <authorList>
            <person name="Smith C."/>
        </authorList>
    </citation>
    <scope>NUCLEOTIDE SEQUENCE [LARGE SCALE GENOMIC DNA]</scope>
    <source>
        <strain evidence="1">EP-1</strain>
        <tissue evidence="1">Whole</tissue>
    </source>
</reference>
<feature type="non-terminal residue" evidence="1">
    <location>
        <position position="1"/>
    </location>
</feature>
<gene>
    <name evidence="1" type="ORF">SK128_019307</name>
</gene>
<sequence>LTLVPNIDDSDSPIEIGLVESQQMLNGACHNTLQCVSMEIYIDNNNRYWLRSEVPPLGQKTIFL</sequence>
<comment type="caution">
    <text evidence="1">The sequence shown here is derived from an EMBL/GenBank/DDBJ whole genome shotgun (WGS) entry which is preliminary data.</text>
</comment>
<protein>
    <submittedName>
        <fullName evidence="1">Uncharacterized protein</fullName>
    </submittedName>
</protein>
<accession>A0AAN9AE98</accession>
<dbReference type="AlphaFoldDB" id="A0AAN9AE98"/>
<name>A0AAN9AE98_HALRR</name>
<dbReference type="Proteomes" id="UP001381693">
    <property type="component" value="Unassembled WGS sequence"/>
</dbReference>
<keyword evidence="2" id="KW-1185">Reference proteome</keyword>
<evidence type="ECO:0000313" key="1">
    <source>
        <dbReference type="EMBL" id="KAK7085284.1"/>
    </source>
</evidence>
<evidence type="ECO:0000313" key="2">
    <source>
        <dbReference type="Proteomes" id="UP001381693"/>
    </source>
</evidence>
<organism evidence="1 2">
    <name type="scientific">Halocaridina rubra</name>
    <name type="common">Hawaiian red shrimp</name>
    <dbReference type="NCBI Taxonomy" id="373956"/>
    <lineage>
        <taxon>Eukaryota</taxon>
        <taxon>Metazoa</taxon>
        <taxon>Ecdysozoa</taxon>
        <taxon>Arthropoda</taxon>
        <taxon>Crustacea</taxon>
        <taxon>Multicrustacea</taxon>
        <taxon>Malacostraca</taxon>
        <taxon>Eumalacostraca</taxon>
        <taxon>Eucarida</taxon>
        <taxon>Decapoda</taxon>
        <taxon>Pleocyemata</taxon>
        <taxon>Caridea</taxon>
        <taxon>Atyoidea</taxon>
        <taxon>Atyidae</taxon>
        <taxon>Halocaridina</taxon>
    </lineage>
</organism>
<proteinExistence type="predicted"/>
<dbReference type="EMBL" id="JAXCGZ010001331">
    <property type="protein sequence ID" value="KAK7085284.1"/>
    <property type="molecule type" value="Genomic_DNA"/>
</dbReference>